<evidence type="ECO:0008006" key="4">
    <source>
        <dbReference type="Google" id="ProtNLM"/>
    </source>
</evidence>
<name>A0A6F8T463_9GAMM</name>
<dbReference type="AlphaFoldDB" id="A0A6F8T463"/>
<keyword evidence="1" id="KW-0812">Transmembrane</keyword>
<protein>
    <recommendedName>
        <fullName evidence="4">Transmembrane protein</fullName>
    </recommendedName>
</protein>
<feature type="transmembrane region" description="Helical" evidence="1">
    <location>
        <begin position="52"/>
        <end position="85"/>
    </location>
</feature>
<dbReference type="KEGG" id="lant:TUM19329_11730"/>
<evidence type="ECO:0000313" key="3">
    <source>
        <dbReference type="Proteomes" id="UP000502894"/>
    </source>
</evidence>
<dbReference type="Proteomes" id="UP000502894">
    <property type="component" value="Chromosome"/>
</dbReference>
<reference evidence="2" key="1">
    <citation type="journal article" date="2020" name="Microbiol. Resour. Announc.">
        <title>Complete Genome Sequence of Novel Psychrotolerant Legionella Strain TUM19329, Isolated from Antarctic Lake Sediment.</title>
        <authorList>
            <person name="Shimada S."/>
            <person name="Nakai R."/>
            <person name="Aoki K."/>
            <person name="Shimoeda N."/>
            <person name="Ohno G."/>
            <person name="Miyazaki Y."/>
            <person name="Kudoh S."/>
            <person name="Imura S."/>
            <person name="Watanabe K."/>
            <person name="Ishii Y."/>
            <person name="Tateda K."/>
        </authorList>
    </citation>
    <scope>NUCLEOTIDE SEQUENCE [LARGE SCALE GENOMIC DNA]</scope>
    <source>
        <strain evidence="2">TUM19329</strain>
    </source>
</reference>
<keyword evidence="1" id="KW-1133">Transmembrane helix</keyword>
<evidence type="ECO:0000256" key="1">
    <source>
        <dbReference type="SAM" id="Phobius"/>
    </source>
</evidence>
<feature type="transmembrane region" description="Helical" evidence="1">
    <location>
        <begin position="97"/>
        <end position="124"/>
    </location>
</feature>
<dbReference type="EMBL" id="AP022839">
    <property type="protein sequence ID" value="BCA94812.1"/>
    <property type="molecule type" value="Genomic_DNA"/>
</dbReference>
<sequence>MPNVNNLLENELVNEMRDSNVAYLKNRPGFFTPYNSISDFDETLAAPVVAPAGFAIATGLLGVASALAASVCVTSFLAAGFAAALGKNGARDEALTVGVVSGIIALAAPLLAALSALTIVLSFLATTAYLVTRSAATVGSAIAKGATALTECFHDHDDEENSDEDLAFEQMQTSSVM</sequence>
<accession>A0A6F8T463</accession>
<gene>
    <name evidence="2" type="ORF">TUM19329_11730</name>
</gene>
<keyword evidence="3" id="KW-1185">Reference proteome</keyword>
<proteinExistence type="predicted"/>
<keyword evidence="1" id="KW-0472">Membrane</keyword>
<evidence type="ECO:0000313" key="2">
    <source>
        <dbReference type="EMBL" id="BCA94812.1"/>
    </source>
</evidence>
<organism evidence="2 3">
    <name type="scientific">Legionella antarctica</name>
    <dbReference type="NCBI Taxonomy" id="2708020"/>
    <lineage>
        <taxon>Bacteria</taxon>
        <taxon>Pseudomonadati</taxon>
        <taxon>Pseudomonadota</taxon>
        <taxon>Gammaproteobacteria</taxon>
        <taxon>Legionellales</taxon>
        <taxon>Legionellaceae</taxon>
        <taxon>Legionella</taxon>
    </lineage>
</organism>
<dbReference type="RefSeq" id="WP_173236590.1">
    <property type="nucleotide sequence ID" value="NZ_AP022839.1"/>
</dbReference>